<evidence type="ECO:0000256" key="2">
    <source>
        <dbReference type="ARBA" id="ARBA00022578"/>
    </source>
</evidence>
<evidence type="ECO:0000256" key="1">
    <source>
        <dbReference type="ARBA" id="ARBA00008761"/>
    </source>
</evidence>
<organism evidence="7">
    <name type="scientific">Candidatus Heimdallarchaeum aukensis</name>
    <dbReference type="NCBI Taxonomy" id="2876573"/>
    <lineage>
        <taxon>Archaea</taxon>
        <taxon>Promethearchaeati</taxon>
        <taxon>Candidatus Heimdallarchaeota</taxon>
        <taxon>Candidatus Heimdallarchaeia (ex Rinke et al. 2021) (nom. nud.)</taxon>
        <taxon>Candidatus Heimdallarchaeales</taxon>
        <taxon>Candidatus Heimdallarchaeaceae</taxon>
        <taxon>Candidatus Heimdallarchaeum</taxon>
    </lineage>
</organism>
<name>A0A9Y1BK03_9ARCH</name>
<gene>
    <name evidence="7" type="ORF">K9W45_11620</name>
</gene>
<dbReference type="GO" id="GO:0003677">
    <property type="term" value="F:DNA binding"/>
    <property type="evidence" value="ECO:0007669"/>
    <property type="project" value="UniProtKB-KW"/>
</dbReference>
<reference evidence="7" key="1">
    <citation type="journal article" date="2022" name="Nat. Microbiol.">
        <title>Unique mobile elements and scalable gene flow at the prokaryote-eukaryote boundary revealed by circularized Asgard archaea genomes.</title>
        <authorList>
            <person name="Wu F."/>
            <person name="Speth D.R."/>
            <person name="Philosof A."/>
            <person name="Cremiere A."/>
            <person name="Narayanan A."/>
            <person name="Barco R.A."/>
            <person name="Connon S.A."/>
            <person name="Amend J.P."/>
            <person name="Antoshechkin I.A."/>
            <person name="Orphan V.J."/>
        </authorList>
    </citation>
    <scope>NUCLEOTIDE SEQUENCE</scope>
    <source>
        <strain evidence="7">PM71</strain>
    </source>
</reference>
<evidence type="ECO:0000256" key="3">
    <source>
        <dbReference type="ARBA" id="ARBA00023125"/>
    </source>
</evidence>
<evidence type="ECO:0000313" key="7">
    <source>
        <dbReference type="EMBL" id="UJG40471.1"/>
    </source>
</evidence>
<dbReference type="InterPro" id="IPR001959">
    <property type="entry name" value="Transposase"/>
</dbReference>
<dbReference type="Proteomes" id="UP001201020">
    <property type="component" value="Chromosome"/>
</dbReference>
<dbReference type="NCBIfam" id="TIGR01766">
    <property type="entry name" value="IS200/IS605 family accessory protein TnpB-like domain"/>
    <property type="match status" value="1"/>
</dbReference>
<keyword evidence="4" id="KW-0233">DNA recombination</keyword>
<dbReference type="NCBIfam" id="NF040570">
    <property type="entry name" value="guided_TnpB"/>
    <property type="match status" value="1"/>
</dbReference>
<keyword evidence="2" id="KW-0815">Transposition</keyword>
<accession>A0A9Y1BK03</accession>
<dbReference type="EMBL" id="CP084166">
    <property type="protein sequence ID" value="UJG40471.1"/>
    <property type="molecule type" value="Genomic_DNA"/>
</dbReference>
<dbReference type="InterPro" id="IPR010095">
    <property type="entry name" value="Cas12f1-like_TNB"/>
</dbReference>
<feature type="domain" description="Probable transposase IS891/IS1136/IS1341" evidence="5">
    <location>
        <begin position="124"/>
        <end position="238"/>
    </location>
</feature>
<proteinExistence type="inferred from homology"/>
<sequence length="353" mass="41347">MNWKTDEEYNKYKKLVGSATAQQIIRKNNEAWKSFFALLKKKKKGELPHHIKKIKPPGYWKDRRTNRRILRIFIRCDCYKLGGDMLKLPFGLNIRWKGKNRWKGKQGRLEIIFDELNRSWYAFQPVKVQPLHQPLGNKKAYCDLGARVLIMEEIDGEIFGYKGNSLLADWWYWTKKIAKYQSMLKENNNKHTSRQLRLLYRKRKRRFRHAVNTVVSRFVHMCWLKGISEIIIGDLISIRDNNNKGKKANTIVHNFWSHNYLTQRIKNKAEEYGLRVIVVDESFTSSLCPRCSSRHIVKRKRLFKCLNCGLEAHRDAVGCVNIRLAQGEHLAGVINGAVARPLLFAVGTSHALE</sequence>
<evidence type="ECO:0000259" key="5">
    <source>
        <dbReference type="Pfam" id="PF01385"/>
    </source>
</evidence>
<dbReference type="Pfam" id="PF01385">
    <property type="entry name" value="OrfB_IS605"/>
    <property type="match status" value="1"/>
</dbReference>
<dbReference type="GO" id="GO:0006310">
    <property type="term" value="P:DNA recombination"/>
    <property type="evidence" value="ECO:0007669"/>
    <property type="project" value="UniProtKB-KW"/>
</dbReference>
<dbReference type="GO" id="GO:0032196">
    <property type="term" value="P:transposition"/>
    <property type="evidence" value="ECO:0007669"/>
    <property type="project" value="UniProtKB-KW"/>
</dbReference>
<dbReference type="AlphaFoldDB" id="A0A9Y1BK03"/>
<keyword evidence="3" id="KW-0238">DNA-binding</keyword>
<evidence type="ECO:0000259" key="6">
    <source>
        <dbReference type="Pfam" id="PF07282"/>
    </source>
</evidence>
<evidence type="ECO:0000256" key="4">
    <source>
        <dbReference type="ARBA" id="ARBA00023172"/>
    </source>
</evidence>
<protein>
    <submittedName>
        <fullName evidence="7">Transposase</fullName>
    </submittedName>
</protein>
<dbReference type="Pfam" id="PF07282">
    <property type="entry name" value="Cas12f1-like_TNB"/>
    <property type="match status" value="1"/>
</dbReference>
<comment type="similarity">
    <text evidence="1">In the C-terminal section; belongs to the transposase 35 family.</text>
</comment>
<feature type="domain" description="Cas12f1-like TNB" evidence="6">
    <location>
        <begin position="258"/>
        <end position="322"/>
    </location>
</feature>